<dbReference type="RefSeq" id="WP_377484644.1">
    <property type="nucleotide sequence ID" value="NZ_JBHUOX010000007.1"/>
</dbReference>
<accession>A0ABW6BY96</accession>
<name>A0ABW6BY96_9BACT</name>
<comment type="caution">
    <text evidence="2">The sequence shown here is derived from an EMBL/GenBank/DDBJ whole genome shotgun (WGS) entry which is preliminary data.</text>
</comment>
<feature type="signal peptide" evidence="1">
    <location>
        <begin position="1"/>
        <end position="24"/>
    </location>
</feature>
<evidence type="ECO:0000313" key="3">
    <source>
        <dbReference type="Proteomes" id="UP001597641"/>
    </source>
</evidence>
<organism evidence="2 3">
    <name type="scientific">Pontibacter toksunensis</name>
    <dbReference type="NCBI Taxonomy" id="1332631"/>
    <lineage>
        <taxon>Bacteria</taxon>
        <taxon>Pseudomonadati</taxon>
        <taxon>Bacteroidota</taxon>
        <taxon>Cytophagia</taxon>
        <taxon>Cytophagales</taxon>
        <taxon>Hymenobacteraceae</taxon>
        <taxon>Pontibacter</taxon>
    </lineage>
</organism>
<protein>
    <submittedName>
        <fullName evidence="2">Uncharacterized protein</fullName>
    </submittedName>
</protein>
<dbReference type="Proteomes" id="UP001597641">
    <property type="component" value="Unassembled WGS sequence"/>
</dbReference>
<dbReference type="EMBL" id="JBHUOX010000007">
    <property type="protein sequence ID" value="MFD3001008.1"/>
    <property type="molecule type" value="Genomic_DNA"/>
</dbReference>
<keyword evidence="1" id="KW-0732">Signal</keyword>
<sequence>MKNNIKRLFLLLLLLPLLSTEVQAQEEHEPYTGNNTIVVALEGIGQRYEFVSNQLLVRHNKTTNRLECILPISTLIPLDPAVPPAMAYEVLFGAKYPELYIMIEAPEQQVNTGRYTPLNRGRTTSINLQGVNNETTIPVAFLPENNTFYFSTNFDLMLSNFQASMPVKYVPLLTGRVLFSIERAQWINLGMR</sequence>
<evidence type="ECO:0000313" key="2">
    <source>
        <dbReference type="EMBL" id="MFD3001008.1"/>
    </source>
</evidence>
<evidence type="ECO:0000256" key="1">
    <source>
        <dbReference type="SAM" id="SignalP"/>
    </source>
</evidence>
<feature type="chain" id="PRO_5047502969" evidence="1">
    <location>
        <begin position="25"/>
        <end position="192"/>
    </location>
</feature>
<reference evidence="3" key="1">
    <citation type="journal article" date="2019" name="Int. J. Syst. Evol. Microbiol.">
        <title>The Global Catalogue of Microorganisms (GCM) 10K type strain sequencing project: providing services to taxonomists for standard genome sequencing and annotation.</title>
        <authorList>
            <consortium name="The Broad Institute Genomics Platform"/>
            <consortium name="The Broad Institute Genome Sequencing Center for Infectious Disease"/>
            <person name="Wu L."/>
            <person name="Ma J."/>
        </authorList>
    </citation>
    <scope>NUCLEOTIDE SEQUENCE [LARGE SCALE GENOMIC DNA]</scope>
    <source>
        <strain evidence="3">KCTC 23984</strain>
    </source>
</reference>
<proteinExistence type="predicted"/>
<keyword evidence="3" id="KW-1185">Reference proteome</keyword>
<gene>
    <name evidence="2" type="ORF">ACFS7Z_11585</name>
</gene>